<dbReference type="InterPro" id="IPR049883">
    <property type="entry name" value="NOTCH1_EGF-like"/>
</dbReference>
<dbReference type="FunFam" id="2.10.25.10:FF:000038">
    <property type="entry name" value="Fibrillin 2"/>
    <property type="match status" value="1"/>
</dbReference>
<dbReference type="Pfam" id="PF13947">
    <property type="entry name" value="GUB_WAK_bind"/>
    <property type="match status" value="1"/>
</dbReference>
<evidence type="ECO:0000256" key="6">
    <source>
        <dbReference type="PROSITE-ProRule" id="PRU00076"/>
    </source>
</evidence>
<evidence type="ECO:0000256" key="7">
    <source>
        <dbReference type="SAM" id="SignalP"/>
    </source>
</evidence>
<dbReference type="Proteomes" id="UP000324705">
    <property type="component" value="Chromosome 5B"/>
</dbReference>
<dbReference type="InterPro" id="IPR025287">
    <property type="entry name" value="WAK_GUB"/>
</dbReference>
<dbReference type="SMART" id="SM00181">
    <property type="entry name" value="EGF"/>
    <property type="match status" value="2"/>
</dbReference>
<evidence type="ECO:0000313" key="10">
    <source>
        <dbReference type="Proteomes" id="UP000324705"/>
    </source>
</evidence>
<evidence type="ECO:0000256" key="5">
    <source>
        <dbReference type="ARBA" id="ARBA00023157"/>
    </source>
</evidence>
<evidence type="ECO:0000259" key="8">
    <source>
        <dbReference type="PROSITE" id="PS50026"/>
    </source>
</evidence>
<dbReference type="SMART" id="SM00179">
    <property type="entry name" value="EGF_CA"/>
    <property type="match status" value="1"/>
</dbReference>
<dbReference type="SUPFAM" id="SSF57196">
    <property type="entry name" value="EGF/Laminin"/>
    <property type="match status" value="1"/>
</dbReference>
<dbReference type="InterPro" id="IPR000742">
    <property type="entry name" value="EGF"/>
</dbReference>
<organism evidence="9 10">
    <name type="scientific">Triticum turgidum subsp. durum</name>
    <name type="common">Durum wheat</name>
    <name type="synonym">Triticum durum</name>
    <dbReference type="NCBI Taxonomy" id="4567"/>
    <lineage>
        <taxon>Eukaryota</taxon>
        <taxon>Viridiplantae</taxon>
        <taxon>Streptophyta</taxon>
        <taxon>Embryophyta</taxon>
        <taxon>Tracheophyta</taxon>
        <taxon>Spermatophyta</taxon>
        <taxon>Magnoliopsida</taxon>
        <taxon>Liliopsida</taxon>
        <taxon>Poales</taxon>
        <taxon>Poaceae</taxon>
        <taxon>BOP clade</taxon>
        <taxon>Pooideae</taxon>
        <taxon>Triticodae</taxon>
        <taxon>Triticeae</taxon>
        <taxon>Triticinae</taxon>
        <taxon>Triticum</taxon>
    </lineage>
</organism>
<dbReference type="Gramene" id="TRITD5Bv1G227300.2">
    <property type="protein sequence ID" value="TRITD5Bv1G227300.2"/>
    <property type="gene ID" value="TRITD5Bv1G227300"/>
</dbReference>
<comment type="caution">
    <text evidence="6">Lacks conserved residue(s) required for the propagation of feature annotation.</text>
</comment>
<accession>A0A9R1ASN0</accession>
<dbReference type="InterPro" id="IPR000152">
    <property type="entry name" value="EGF-type_Asp/Asn_hydroxyl_site"/>
</dbReference>
<proteinExistence type="predicted"/>
<dbReference type="PROSITE" id="PS50026">
    <property type="entry name" value="EGF_3"/>
    <property type="match status" value="1"/>
</dbReference>
<dbReference type="InterPro" id="IPR018097">
    <property type="entry name" value="EGF_Ca-bd_CS"/>
</dbReference>
<dbReference type="InterPro" id="IPR001881">
    <property type="entry name" value="EGF-like_Ca-bd_dom"/>
</dbReference>
<dbReference type="PROSITE" id="PS00010">
    <property type="entry name" value="ASX_HYDROXYL"/>
    <property type="match status" value="1"/>
</dbReference>
<evidence type="ECO:0000256" key="1">
    <source>
        <dbReference type="ARBA" id="ARBA00004167"/>
    </source>
</evidence>
<name>A0A9R1ASN0_TRITD</name>
<dbReference type="PROSITE" id="PS01187">
    <property type="entry name" value="EGF_CA"/>
    <property type="match status" value="1"/>
</dbReference>
<dbReference type="CDD" id="cd00054">
    <property type="entry name" value="EGF_CA"/>
    <property type="match status" value="1"/>
</dbReference>
<feature type="signal peptide" evidence="7">
    <location>
        <begin position="1"/>
        <end position="26"/>
    </location>
</feature>
<sequence length="391" mass="42302">MSTAALLLPALLLLPSLLAATAVAEGRTITVSPTCQGSCGGVDIPYPFGIGAGCFLKGFEINCTEAGGAGPVSLIANTSIQVVSLSADPPESRVLLPIRWQCYELNVSDHSLVGNMEDTSFFNHQKNIPSQGIYRISNKHNMLFVLGCATIGIVKTFESRTLASASGCMSFCRSATAAQNGQCAGAGCCKVGIQPELTSIVFEFPNIRKEMPQMLNHSPCDYAFIVDEDNYTFQSPDLRHMDRTRTMPTRLDWAIREMPSCADAKDAADQYACKSNHSECVDSTNGTGYACKCSQGYEGNPYLVGESGCTDINECDDQGKYPCWQPGICANNEGSYDCTCPPGYRNHDAKIEKCTLLPSSFPLAAKISIGIYTSIFSFVRPREISFVAFKY</sequence>
<dbReference type="GO" id="GO:0005509">
    <property type="term" value="F:calcium ion binding"/>
    <property type="evidence" value="ECO:0007669"/>
    <property type="project" value="InterPro"/>
</dbReference>
<dbReference type="PANTHER" id="PTHR33491">
    <property type="entry name" value="OSJNBA0016N04.9 PROTEIN"/>
    <property type="match status" value="1"/>
</dbReference>
<keyword evidence="2 6" id="KW-0245">EGF-like domain</keyword>
<evidence type="ECO:0000256" key="3">
    <source>
        <dbReference type="ARBA" id="ARBA00022729"/>
    </source>
</evidence>
<evidence type="ECO:0000256" key="2">
    <source>
        <dbReference type="ARBA" id="ARBA00022536"/>
    </source>
</evidence>
<keyword evidence="4" id="KW-0677">Repeat</keyword>
<dbReference type="AlphaFoldDB" id="A0A9R1ASN0"/>
<keyword evidence="5" id="KW-1015">Disulfide bond</keyword>
<gene>
    <name evidence="9" type="ORF">TRITD_5Bv1G227300</name>
</gene>
<protein>
    <recommendedName>
        <fullName evidence="8">EGF-like domain-containing protein</fullName>
    </recommendedName>
</protein>
<dbReference type="GO" id="GO:0030247">
    <property type="term" value="F:polysaccharide binding"/>
    <property type="evidence" value="ECO:0007669"/>
    <property type="project" value="InterPro"/>
</dbReference>
<keyword evidence="3 7" id="KW-0732">Signal</keyword>
<reference evidence="9 10" key="1">
    <citation type="submission" date="2017-09" db="EMBL/GenBank/DDBJ databases">
        <authorList>
            <consortium name="International Durum Wheat Genome Sequencing Consortium (IDWGSC)"/>
            <person name="Milanesi L."/>
        </authorList>
    </citation>
    <scope>NUCLEOTIDE SEQUENCE [LARGE SCALE GENOMIC DNA]</scope>
    <source>
        <strain evidence="10">cv. Svevo</strain>
    </source>
</reference>
<dbReference type="Pfam" id="PF07645">
    <property type="entry name" value="EGF_CA"/>
    <property type="match status" value="1"/>
</dbReference>
<feature type="domain" description="EGF-like" evidence="8">
    <location>
        <begin position="311"/>
        <end position="350"/>
    </location>
</feature>
<feature type="chain" id="PRO_5040515663" description="EGF-like domain-containing protein" evidence="7">
    <location>
        <begin position="27"/>
        <end position="391"/>
    </location>
</feature>
<evidence type="ECO:0000313" key="9">
    <source>
        <dbReference type="EMBL" id="VAI38750.1"/>
    </source>
</evidence>
<dbReference type="Gene3D" id="2.10.25.10">
    <property type="entry name" value="Laminin"/>
    <property type="match status" value="2"/>
</dbReference>
<comment type="subcellular location">
    <subcellularLocation>
        <location evidence="1">Membrane</location>
        <topology evidence="1">Single-pass membrane protein</topology>
    </subcellularLocation>
</comment>
<dbReference type="EMBL" id="LT934120">
    <property type="protein sequence ID" value="VAI38750.1"/>
    <property type="molecule type" value="Genomic_DNA"/>
</dbReference>
<evidence type="ECO:0000256" key="4">
    <source>
        <dbReference type="ARBA" id="ARBA00022737"/>
    </source>
</evidence>
<keyword evidence="10" id="KW-1185">Reference proteome</keyword>
<dbReference type="GO" id="GO:0016020">
    <property type="term" value="C:membrane"/>
    <property type="evidence" value="ECO:0007669"/>
    <property type="project" value="UniProtKB-SubCell"/>
</dbReference>